<organism evidence="1 2">
    <name type="scientific">Amycolatopsis minnesotensis</name>
    <dbReference type="NCBI Taxonomy" id="337894"/>
    <lineage>
        <taxon>Bacteria</taxon>
        <taxon>Bacillati</taxon>
        <taxon>Actinomycetota</taxon>
        <taxon>Actinomycetes</taxon>
        <taxon>Pseudonocardiales</taxon>
        <taxon>Pseudonocardiaceae</taxon>
        <taxon>Amycolatopsis</taxon>
    </lineage>
</organism>
<comment type="caution">
    <text evidence="1">The sequence shown here is derived from an EMBL/GenBank/DDBJ whole genome shotgun (WGS) entry which is preliminary data.</text>
</comment>
<evidence type="ECO:0000313" key="1">
    <source>
        <dbReference type="EMBL" id="GAA1991055.1"/>
    </source>
</evidence>
<evidence type="ECO:0000313" key="2">
    <source>
        <dbReference type="Proteomes" id="UP001501116"/>
    </source>
</evidence>
<gene>
    <name evidence="1" type="ORF">GCM10009754_81960</name>
</gene>
<name>A0ABP5E3N1_9PSEU</name>
<dbReference type="RefSeq" id="WP_344431190.1">
    <property type="nucleotide sequence ID" value="NZ_BAAANN010000057.1"/>
</dbReference>
<reference evidence="2" key="1">
    <citation type="journal article" date="2019" name="Int. J. Syst. Evol. Microbiol.">
        <title>The Global Catalogue of Microorganisms (GCM) 10K type strain sequencing project: providing services to taxonomists for standard genome sequencing and annotation.</title>
        <authorList>
            <consortium name="The Broad Institute Genomics Platform"/>
            <consortium name="The Broad Institute Genome Sequencing Center for Infectious Disease"/>
            <person name="Wu L."/>
            <person name="Ma J."/>
        </authorList>
    </citation>
    <scope>NUCLEOTIDE SEQUENCE [LARGE SCALE GENOMIC DNA]</scope>
    <source>
        <strain evidence="2">JCM 14545</strain>
    </source>
</reference>
<dbReference type="Proteomes" id="UP001501116">
    <property type="component" value="Unassembled WGS sequence"/>
</dbReference>
<accession>A0ABP5E3N1</accession>
<keyword evidence="2" id="KW-1185">Reference proteome</keyword>
<sequence>MLWVLLVTGAVLVASVAVRLVLDRTLFGLRLYIRWLNKYRPAGRTR</sequence>
<proteinExistence type="predicted"/>
<dbReference type="EMBL" id="BAAANN010000057">
    <property type="protein sequence ID" value="GAA1991055.1"/>
    <property type="molecule type" value="Genomic_DNA"/>
</dbReference>
<protein>
    <submittedName>
        <fullName evidence="1">Uncharacterized protein</fullName>
    </submittedName>
</protein>